<sequence>MPEKNTPKKVSLKVDASTGKFVVSDILSTRKSTRPAVLRKKTTAPSTDLPATAFERPHPTTTPSDRQPFVRKDDSSLPAGMPHDPTPLEEWLEKNKQDRMERQSQMPPDTHQSHMEELPAPEEHKMLPRRPAKTHPKRRLLLVLAALIAFGAVGYMASEKLAKLYVTVYPRIERKSIATDIIVSTATNGLALPAELITFTHTQEQEFPASNLSDIRKKASGTIIVFNTISSVPQRLVANTRFAAKNGKIYRIQSPLTIPAATLKDGKLVTAGAVEVVVTAQEAGTDYNMDLTDFTIPGFQGTEKYKGFYAKSKTPMVGGFIGKSYAPTSGELAKAEEALMPDAKTKAASELSQKIPAGFVLLEGATEFASSFRTVDREAMPDRQTFLARQTTEVRAIIYKQSDLVARLAEANGMPKGLVDIKNPNDITLTVSHRDTKAGTMTLRASGDATFLWRVNNQELARALADAKSTANFDAVFKKYPAITKAEYKFSLPWVRTIPANLDYIFIETKEN</sequence>
<evidence type="ECO:0000256" key="2">
    <source>
        <dbReference type="SAM" id="Phobius"/>
    </source>
</evidence>
<feature type="region of interest" description="Disordered" evidence="1">
    <location>
        <begin position="96"/>
        <end position="115"/>
    </location>
</feature>
<dbReference type="AlphaFoldDB" id="A0A1G2G0E9"/>
<dbReference type="InterPro" id="IPR049305">
    <property type="entry name" value="GlxA-like_b-barrel"/>
</dbReference>
<feature type="region of interest" description="Disordered" evidence="1">
    <location>
        <begin position="29"/>
        <end position="88"/>
    </location>
</feature>
<keyword evidence="2" id="KW-0812">Transmembrane</keyword>
<protein>
    <recommendedName>
        <fullName evidence="3">GlxA-like beta barrel domain-containing protein</fullName>
    </recommendedName>
</protein>
<gene>
    <name evidence="4" type="ORF">A2756_05700</name>
</gene>
<keyword evidence="2" id="KW-1133">Transmembrane helix</keyword>
<evidence type="ECO:0000313" key="4">
    <source>
        <dbReference type="EMBL" id="OGZ43815.1"/>
    </source>
</evidence>
<feature type="compositionally biased region" description="Basic residues" evidence="1">
    <location>
        <begin position="31"/>
        <end position="42"/>
    </location>
</feature>
<keyword evidence="2" id="KW-0472">Membrane</keyword>
<feature type="domain" description="GlxA-like beta barrel" evidence="3">
    <location>
        <begin position="218"/>
        <end position="304"/>
    </location>
</feature>
<comment type="caution">
    <text evidence="4">The sequence shown here is derived from an EMBL/GenBank/DDBJ whole genome shotgun (WGS) entry which is preliminary data.</text>
</comment>
<accession>A0A1G2G0E9</accession>
<reference evidence="4 5" key="1">
    <citation type="journal article" date="2016" name="Nat. Commun.">
        <title>Thousands of microbial genomes shed light on interconnected biogeochemical processes in an aquifer system.</title>
        <authorList>
            <person name="Anantharaman K."/>
            <person name="Brown C.T."/>
            <person name="Hug L.A."/>
            <person name="Sharon I."/>
            <person name="Castelle C.J."/>
            <person name="Probst A.J."/>
            <person name="Thomas B.C."/>
            <person name="Singh A."/>
            <person name="Wilkins M.J."/>
            <person name="Karaoz U."/>
            <person name="Brodie E.L."/>
            <person name="Williams K.H."/>
            <person name="Hubbard S.S."/>
            <person name="Banfield J.F."/>
        </authorList>
    </citation>
    <scope>NUCLEOTIDE SEQUENCE [LARGE SCALE GENOMIC DNA]</scope>
</reference>
<evidence type="ECO:0000256" key="1">
    <source>
        <dbReference type="SAM" id="MobiDB-lite"/>
    </source>
</evidence>
<dbReference type="Pfam" id="PF21110">
    <property type="entry name" value="GlxA"/>
    <property type="match status" value="1"/>
</dbReference>
<evidence type="ECO:0000259" key="3">
    <source>
        <dbReference type="Pfam" id="PF21110"/>
    </source>
</evidence>
<organism evidence="4 5">
    <name type="scientific">Candidatus Ryanbacteria bacterium RIFCSPHIGHO2_01_FULL_48_27</name>
    <dbReference type="NCBI Taxonomy" id="1802115"/>
    <lineage>
        <taxon>Bacteria</taxon>
        <taxon>Candidatus Ryaniibacteriota</taxon>
    </lineage>
</organism>
<dbReference type="STRING" id="1802115.A2756_05700"/>
<proteinExistence type="predicted"/>
<name>A0A1G2G0E9_9BACT</name>
<dbReference type="Proteomes" id="UP000177785">
    <property type="component" value="Unassembled WGS sequence"/>
</dbReference>
<feature type="transmembrane region" description="Helical" evidence="2">
    <location>
        <begin position="139"/>
        <end position="157"/>
    </location>
</feature>
<dbReference type="EMBL" id="MHNL01000029">
    <property type="protein sequence ID" value="OGZ43815.1"/>
    <property type="molecule type" value="Genomic_DNA"/>
</dbReference>
<evidence type="ECO:0000313" key="5">
    <source>
        <dbReference type="Proteomes" id="UP000177785"/>
    </source>
</evidence>